<dbReference type="InterPro" id="IPR049054">
    <property type="entry name" value="CN_hydtase_beta-like_N"/>
</dbReference>
<feature type="domain" description="Nitrile hydratase beta subunit-like N-terminal" evidence="2">
    <location>
        <begin position="17"/>
        <end position="106"/>
    </location>
</feature>
<dbReference type="EMBL" id="BAAAZA010000007">
    <property type="protein sequence ID" value="GAA3862986.1"/>
    <property type="molecule type" value="Genomic_DNA"/>
</dbReference>
<name>A0ABP7K4H1_9ACTN</name>
<dbReference type="SUPFAM" id="SSF50090">
    <property type="entry name" value="Electron transport accessory proteins"/>
    <property type="match status" value="1"/>
</dbReference>
<organism evidence="3 4">
    <name type="scientific">Streptomyces lannensis</name>
    <dbReference type="NCBI Taxonomy" id="766498"/>
    <lineage>
        <taxon>Bacteria</taxon>
        <taxon>Bacillati</taxon>
        <taxon>Actinomycetota</taxon>
        <taxon>Actinomycetes</taxon>
        <taxon>Kitasatosporales</taxon>
        <taxon>Streptomycetaceae</taxon>
        <taxon>Streptomyces</taxon>
    </lineage>
</organism>
<evidence type="ECO:0000313" key="4">
    <source>
        <dbReference type="Proteomes" id="UP001501563"/>
    </source>
</evidence>
<feature type="compositionally biased region" description="Basic and acidic residues" evidence="1">
    <location>
        <begin position="94"/>
        <end position="118"/>
    </location>
</feature>
<dbReference type="NCBIfam" id="TIGR03889">
    <property type="entry name" value="nitrile_acc"/>
    <property type="match status" value="1"/>
</dbReference>
<dbReference type="RefSeq" id="WP_331269247.1">
    <property type="nucleotide sequence ID" value="NZ_BAAAZA010000007.1"/>
</dbReference>
<evidence type="ECO:0000313" key="3">
    <source>
        <dbReference type="EMBL" id="GAA3862986.1"/>
    </source>
</evidence>
<evidence type="ECO:0000256" key="1">
    <source>
        <dbReference type="SAM" id="MobiDB-lite"/>
    </source>
</evidence>
<protein>
    <recommendedName>
        <fullName evidence="2">Nitrile hydratase beta subunit-like N-terminal domain-containing protein</fullName>
    </recommendedName>
</protein>
<dbReference type="InterPro" id="IPR042262">
    <property type="entry name" value="CN_hydtase_beta_C"/>
</dbReference>
<proteinExistence type="predicted"/>
<evidence type="ECO:0000259" key="2">
    <source>
        <dbReference type="Pfam" id="PF21006"/>
    </source>
</evidence>
<dbReference type="Proteomes" id="UP001501563">
    <property type="component" value="Unassembled WGS sequence"/>
</dbReference>
<gene>
    <name evidence="3" type="ORF">GCM10022207_28500</name>
</gene>
<reference evidence="4" key="1">
    <citation type="journal article" date="2019" name="Int. J. Syst. Evol. Microbiol.">
        <title>The Global Catalogue of Microorganisms (GCM) 10K type strain sequencing project: providing services to taxonomists for standard genome sequencing and annotation.</title>
        <authorList>
            <consortium name="The Broad Institute Genomics Platform"/>
            <consortium name="The Broad Institute Genome Sequencing Center for Infectious Disease"/>
            <person name="Wu L."/>
            <person name="Ma J."/>
        </authorList>
    </citation>
    <scope>NUCLEOTIDE SEQUENCE [LARGE SCALE GENOMIC DNA]</scope>
    <source>
        <strain evidence="4">JCM 16578</strain>
    </source>
</reference>
<sequence length="118" mass="13306">MSAPLDIEGPTAPPRANGELVFSEPWESRAFGMAVSLYEAGGFTWPEFRTALVTRIRAWKTGPTRDEPWHYYRLWLAALEDLLVSQGTVSADEVTARTRDLAQRPPGHDHRDGHNHTH</sequence>
<dbReference type="InterPro" id="IPR023808">
    <property type="entry name" value="Nitrile_Hydratase_acc_put"/>
</dbReference>
<feature type="region of interest" description="Disordered" evidence="1">
    <location>
        <begin position="93"/>
        <end position="118"/>
    </location>
</feature>
<dbReference type="Pfam" id="PF21006">
    <property type="entry name" value="NHase_beta_N"/>
    <property type="match status" value="1"/>
</dbReference>
<comment type="caution">
    <text evidence="3">The sequence shown here is derived from an EMBL/GenBank/DDBJ whole genome shotgun (WGS) entry which is preliminary data.</text>
</comment>
<dbReference type="Gene3D" id="1.10.472.20">
    <property type="entry name" value="Nitrile hydratase, beta subunit"/>
    <property type="match status" value="1"/>
</dbReference>
<accession>A0ABP7K4H1</accession>
<keyword evidence="4" id="KW-1185">Reference proteome</keyword>
<dbReference type="InterPro" id="IPR008990">
    <property type="entry name" value="Elect_transpt_acc-like_dom_sf"/>
</dbReference>